<reference evidence="2 3" key="1">
    <citation type="journal article" date="2015" name="Stand. Genomic Sci.">
        <title>Genomic Encyclopedia of Bacterial and Archaeal Type Strains, Phase III: the genomes of soil and plant-associated and newly described type strains.</title>
        <authorList>
            <person name="Whitman W.B."/>
            <person name="Woyke T."/>
            <person name="Klenk H.P."/>
            <person name="Zhou Y."/>
            <person name="Lilburn T.G."/>
            <person name="Beck B.J."/>
            <person name="De Vos P."/>
            <person name="Vandamme P."/>
            <person name="Eisen J.A."/>
            <person name="Garrity G."/>
            <person name="Hugenholtz P."/>
            <person name="Kyrpides N.C."/>
        </authorList>
    </citation>
    <scope>NUCLEOTIDE SEQUENCE [LARGE SCALE GENOMIC DNA]</scope>
    <source>
        <strain evidence="2 3">VKM Ac-2541</strain>
    </source>
</reference>
<sequence length="384" mass="38942">MSTPNAGPGRWEQGNFGQAMGVFADMDESQQRLFNKWMSMTPDQEAKLDKVLNKQPLRAKITATIAGVVSRVNEVYDQQTTRLSEAAQQLASQARDMRQAVVGGATLAAAGAAQAYRDVRDPVVATYNRASEQVADLVDRGAIAANRTAHRVGEGITAAGQAVVDGTVEAGRAVGQRAQAVGRGVAEGAQAVAGGAVAAGRAVAGGAQTGAVAAGRAVAGGAQAVAGGAVAAGEAVVGAGQRAAARVSRWIEGGQNFAQRRSESARAAVAMFRYDASQPAITTRDTVDLTQRLNEIAAESTVEGRDRAWASIRETIEAKFAAAQGTQGAAAGQDATMAHALGGMAQAGGAVPAQATGPQQGNDQGAQANINLTKNTKDGPSIGG</sequence>
<dbReference type="OrthoDB" id="3831051at2"/>
<dbReference type="RefSeq" id="WP_132148103.1">
    <property type="nucleotide sequence ID" value="NZ_SLWR01000004.1"/>
</dbReference>
<comment type="caution">
    <text evidence="2">The sequence shown here is derived from an EMBL/GenBank/DDBJ whole genome shotgun (WGS) entry which is preliminary data.</text>
</comment>
<gene>
    <name evidence="2" type="ORF">EV646_104137</name>
</gene>
<organism evidence="2 3">
    <name type="scientific">Kribbella antiqua</name>
    <dbReference type="NCBI Taxonomy" id="2512217"/>
    <lineage>
        <taxon>Bacteria</taxon>
        <taxon>Bacillati</taxon>
        <taxon>Actinomycetota</taxon>
        <taxon>Actinomycetes</taxon>
        <taxon>Propionibacteriales</taxon>
        <taxon>Kribbellaceae</taxon>
        <taxon>Kribbella</taxon>
    </lineage>
</organism>
<keyword evidence="3" id="KW-1185">Reference proteome</keyword>
<evidence type="ECO:0000256" key="1">
    <source>
        <dbReference type="SAM" id="MobiDB-lite"/>
    </source>
</evidence>
<accession>A0A4V6NNL8</accession>
<evidence type="ECO:0000313" key="3">
    <source>
        <dbReference type="Proteomes" id="UP000295573"/>
    </source>
</evidence>
<protein>
    <submittedName>
        <fullName evidence="2">Uncharacterized protein</fullName>
    </submittedName>
</protein>
<name>A0A4V6NNL8_9ACTN</name>
<dbReference type="AlphaFoldDB" id="A0A4V6NNL8"/>
<dbReference type="Proteomes" id="UP000295573">
    <property type="component" value="Unassembled WGS sequence"/>
</dbReference>
<evidence type="ECO:0000313" key="2">
    <source>
        <dbReference type="EMBL" id="TCO48320.1"/>
    </source>
</evidence>
<feature type="compositionally biased region" description="Polar residues" evidence="1">
    <location>
        <begin position="356"/>
        <end position="374"/>
    </location>
</feature>
<proteinExistence type="predicted"/>
<feature type="region of interest" description="Disordered" evidence="1">
    <location>
        <begin position="349"/>
        <end position="384"/>
    </location>
</feature>
<dbReference type="EMBL" id="SLWR01000004">
    <property type="protein sequence ID" value="TCO48320.1"/>
    <property type="molecule type" value="Genomic_DNA"/>
</dbReference>